<evidence type="ECO:0000313" key="3">
    <source>
        <dbReference type="EMBL" id="MFD2755963.1"/>
    </source>
</evidence>
<comment type="caution">
    <text evidence="3">The sequence shown here is derived from an EMBL/GenBank/DDBJ whole genome shotgun (WGS) entry which is preliminary data.</text>
</comment>
<evidence type="ECO:0000313" key="4">
    <source>
        <dbReference type="Proteomes" id="UP001597463"/>
    </source>
</evidence>
<feature type="compositionally biased region" description="Polar residues" evidence="1">
    <location>
        <begin position="59"/>
        <end position="68"/>
    </location>
</feature>
<sequence>MNTNITLSEQEIADITGYRQPARQLAQLLALGFFRARISRSGRVLLERAHYDAVCTGATSTSMAQQPQLRKPSLRLAT</sequence>
<organism evidence="3 4">
    <name type="scientific">Comamonas terrae</name>
    <dbReference type="NCBI Taxonomy" id="673548"/>
    <lineage>
        <taxon>Bacteria</taxon>
        <taxon>Pseudomonadati</taxon>
        <taxon>Pseudomonadota</taxon>
        <taxon>Betaproteobacteria</taxon>
        <taxon>Burkholderiales</taxon>
        <taxon>Comamonadaceae</taxon>
        <taxon>Comamonas</taxon>
    </lineage>
</organism>
<proteinExistence type="predicted"/>
<protein>
    <submittedName>
        <fullName evidence="3">DUF4224 domain-containing protein</fullName>
    </submittedName>
</protein>
<dbReference type="InterPro" id="IPR025319">
    <property type="entry name" value="DUF4224"/>
</dbReference>
<accession>A0ABW5UQQ7</accession>
<dbReference type="EMBL" id="JBHUMV010000008">
    <property type="protein sequence ID" value="MFD2755963.1"/>
    <property type="molecule type" value="Genomic_DNA"/>
</dbReference>
<dbReference type="Proteomes" id="UP001597463">
    <property type="component" value="Unassembled WGS sequence"/>
</dbReference>
<dbReference type="RefSeq" id="WP_066471292.1">
    <property type="nucleotide sequence ID" value="NZ_BCNT01000001.1"/>
</dbReference>
<keyword evidence="4" id="KW-1185">Reference proteome</keyword>
<gene>
    <name evidence="3" type="ORF">ACFSW6_17990</name>
</gene>
<reference evidence="4" key="1">
    <citation type="journal article" date="2019" name="Int. J. Syst. Evol. Microbiol.">
        <title>The Global Catalogue of Microorganisms (GCM) 10K type strain sequencing project: providing services to taxonomists for standard genome sequencing and annotation.</title>
        <authorList>
            <consortium name="The Broad Institute Genomics Platform"/>
            <consortium name="The Broad Institute Genome Sequencing Center for Infectious Disease"/>
            <person name="Wu L."/>
            <person name="Ma J."/>
        </authorList>
    </citation>
    <scope>NUCLEOTIDE SEQUENCE [LARGE SCALE GENOMIC DNA]</scope>
    <source>
        <strain evidence="4">TISTR 1906</strain>
    </source>
</reference>
<dbReference type="Pfam" id="PF13986">
    <property type="entry name" value="DUF4224"/>
    <property type="match status" value="1"/>
</dbReference>
<feature type="region of interest" description="Disordered" evidence="1">
    <location>
        <begin position="59"/>
        <end position="78"/>
    </location>
</feature>
<name>A0ABW5UQQ7_9BURK</name>
<feature type="domain" description="DUF4224" evidence="2">
    <location>
        <begin position="6"/>
        <end position="43"/>
    </location>
</feature>
<evidence type="ECO:0000256" key="1">
    <source>
        <dbReference type="SAM" id="MobiDB-lite"/>
    </source>
</evidence>
<evidence type="ECO:0000259" key="2">
    <source>
        <dbReference type="Pfam" id="PF13986"/>
    </source>
</evidence>